<dbReference type="STRING" id="1429043.X474_18485"/>
<evidence type="ECO:0000313" key="3">
    <source>
        <dbReference type="EMBL" id="KIX12593.1"/>
    </source>
</evidence>
<feature type="transmembrane region" description="Helical" evidence="1">
    <location>
        <begin position="28"/>
        <end position="45"/>
    </location>
</feature>
<dbReference type="InterPro" id="IPR010656">
    <property type="entry name" value="DctM"/>
</dbReference>
<feature type="transmembrane region" description="Helical" evidence="1">
    <location>
        <begin position="326"/>
        <end position="343"/>
    </location>
</feature>
<feature type="transmembrane region" description="Helical" evidence="1">
    <location>
        <begin position="431"/>
        <end position="451"/>
    </location>
</feature>
<feature type="transmembrane region" description="Helical" evidence="1">
    <location>
        <begin position="482"/>
        <end position="503"/>
    </location>
</feature>
<sequence length="587" mass="62533">MHLCLLLPVIFILYPATSRSPKHRPTWLDITAALICIAATLYTVFDAERLNTRFVGFHEVLPLEVVLGALLGVAVIEACRRALSKWFAATVVLVMGYLFTCQYWPGLFHFKGFSFDRAIEILYLPSDDGIFGFLTGISAEILYIYILFAGVLTATGAGDFLIRLATWLAGWARGGSAKISVVSSALYGTVSGSTVANVYATGSFTIPLMKKSGYSAKQSAAVEAISGVGGQIMPPIMGAGSFIMAEVTGVPYFTIIKVAVIPALLYYLGVMCMVHFIALKRGITPLNKEQRPQGQSLLRRSYFILPFVLIVSLLACGYSPSKSAFHTIWVTILLSFLDKKTWLNRTKILGIFFKSLVNCALIAAVLAGAGMIVAVLTRTGVALSFGSILVSASQGHLLLAMVLIFVIVSVLGTGIPTTAAYIIGVTVGAQALGNFEVSLLAAHLFVFYYAVLADLTPPDAVTSFAAANLAGSEPMATGIEGFRLGIAGFLVPFAFIFQPALLLKGTPLEILAGLASTGIGVVCLAAGVIGQFTRPLNPLMRVTFLASSCLLVFPSTYTLLLGLGLTLLAMLWSHFTAPPLAKPVKKP</sequence>
<protein>
    <recommendedName>
        <fullName evidence="2">TRAP C4-dicarboxylate transport system permease DctM subunit domain-containing protein</fullName>
    </recommendedName>
</protein>
<name>A0A0D2HQ46_9BACT</name>
<evidence type="ECO:0000259" key="2">
    <source>
        <dbReference type="Pfam" id="PF06808"/>
    </source>
</evidence>
<dbReference type="InterPro" id="IPR011853">
    <property type="entry name" value="TRAP_DctM-Dct_fused"/>
</dbReference>
<feature type="transmembrane region" description="Helical" evidence="1">
    <location>
        <begin position="510"/>
        <end position="532"/>
    </location>
</feature>
<feature type="transmembrane region" description="Helical" evidence="1">
    <location>
        <begin position="300"/>
        <end position="320"/>
    </location>
</feature>
<comment type="caution">
    <text evidence="3">The sequence shown here is derived from an EMBL/GenBank/DDBJ whole genome shotgun (WGS) entry which is preliminary data.</text>
</comment>
<dbReference type="Proteomes" id="UP000032233">
    <property type="component" value="Unassembled WGS sequence"/>
</dbReference>
<feature type="domain" description="TRAP C4-dicarboxylate transport system permease DctM subunit" evidence="2">
    <location>
        <begin position="72"/>
        <end position="503"/>
    </location>
</feature>
<organism evidence="3 4">
    <name type="scientific">Dethiosulfatarculus sandiegensis</name>
    <dbReference type="NCBI Taxonomy" id="1429043"/>
    <lineage>
        <taxon>Bacteria</taxon>
        <taxon>Pseudomonadati</taxon>
        <taxon>Thermodesulfobacteriota</taxon>
        <taxon>Desulfarculia</taxon>
        <taxon>Desulfarculales</taxon>
        <taxon>Desulfarculaceae</taxon>
        <taxon>Dethiosulfatarculus</taxon>
    </lineage>
</organism>
<dbReference type="PANTHER" id="PTHR43849">
    <property type="entry name" value="BLL3936 PROTEIN"/>
    <property type="match status" value="1"/>
</dbReference>
<feature type="transmembrane region" description="Helical" evidence="1">
    <location>
        <begin position="82"/>
        <end position="104"/>
    </location>
</feature>
<dbReference type="PANTHER" id="PTHR43849:SF2">
    <property type="entry name" value="BLL3936 PROTEIN"/>
    <property type="match status" value="1"/>
</dbReference>
<feature type="transmembrane region" description="Helical" evidence="1">
    <location>
        <begin position="397"/>
        <end position="424"/>
    </location>
</feature>
<dbReference type="AlphaFoldDB" id="A0A0D2HQ46"/>
<accession>A0A0D2HQ46</accession>
<reference evidence="3 4" key="1">
    <citation type="submission" date="2013-11" db="EMBL/GenBank/DDBJ databases">
        <title>Metagenomic analysis of a methanogenic consortium involved in long chain n-alkane degradation.</title>
        <authorList>
            <person name="Davidova I.A."/>
            <person name="Callaghan A.V."/>
            <person name="Wawrik B."/>
            <person name="Pruitt S."/>
            <person name="Marks C."/>
            <person name="Duncan K.E."/>
            <person name="Suflita J.M."/>
        </authorList>
    </citation>
    <scope>NUCLEOTIDE SEQUENCE [LARGE SCALE GENOMIC DNA]</scope>
    <source>
        <strain evidence="3 4">SPR</strain>
    </source>
</reference>
<feature type="transmembrane region" description="Helical" evidence="1">
    <location>
        <begin position="185"/>
        <end position="208"/>
    </location>
</feature>
<dbReference type="NCBIfam" id="TIGR02123">
    <property type="entry name" value="TRAP_fused"/>
    <property type="match status" value="1"/>
</dbReference>
<dbReference type="PATRIC" id="fig|1429043.3.peg.3912"/>
<feature type="transmembrane region" description="Helical" evidence="1">
    <location>
        <begin position="220"/>
        <end position="243"/>
    </location>
</feature>
<keyword evidence="1" id="KW-0472">Membrane</keyword>
<feature type="transmembrane region" description="Helical" evidence="1">
    <location>
        <begin position="57"/>
        <end position="76"/>
    </location>
</feature>
<dbReference type="InParanoid" id="A0A0D2HQ46"/>
<evidence type="ECO:0000313" key="4">
    <source>
        <dbReference type="Proteomes" id="UP000032233"/>
    </source>
</evidence>
<keyword evidence="1" id="KW-0812">Transmembrane</keyword>
<feature type="transmembrane region" description="Helical" evidence="1">
    <location>
        <begin position="355"/>
        <end position="377"/>
    </location>
</feature>
<feature type="transmembrane region" description="Helical" evidence="1">
    <location>
        <begin position="255"/>
        <end position="279"/>
    </location>
</feature>
<dbReference type="EMBL" id="AZAC01000029">
    <property type="protein sequence ID" value="KIX12593.1"/>
    <property type="molecule type" value="Genomic_DNA"/>
</dbReference>
<keyword evidence="4" id="KW-1185">Reference proteome</keyword>
<dbReference type="Pfam" id="PF06808">
    <property type="entry name" value="DctM"/>
    <property type="match status" value="1"/>
</dbReference>
<proteinExistence type="predicted"/>
<gene>
    <name evidence="3" type="ORF">X474_18485</name>
</gene>
<keyword evidence="1" id="KW-1133">Transmembrane helix</keyword>
<evidence type="ECO:0000256" key="1">
    <source>
        <dbReference type="SAM" id="Phobius"/>
    </source>
</evidence>
<feature type="transmembrane region" description="Helical" evidence="1">
    <location>
        <begin position="544"/>
        <end position="572"/>
    </location>
</feature>